<feature type="transmembrane region" description="Helical" evidence="7">
    <location>
        <begin position="99"/>
        <end position="119"/>
    </location>
</feature>
<gene>
    <name evidence="9" type="primary">gsiC_3</name>
    <name evidence="9" type="ORF">MP11Mi_24650</name>
</gene>
<keyword evidence="2 7" id="KW-0813">Transport</keyword>
<dbReference type="GO" id="GO:0055085">
    <property type="term" value="P:transmembrane transport"/>
    <property type="evidence" value="ECO:0007669"/>
    <property type="project" value="InterPro"/>
</dbReference>
<feature type="transmembrane region" description="Helical" evidence="7">
    <location>
        <begin position="241"/>
        <end position="263"/>
    </location>
</feature>
<evidence type="ECO:0000256" key="4">
    <source>
        <dbReference type="ARBA" id="ARBA00022692"/>
    </source>
</evidence>
<evidence type="ECO:0000256" key="6">
    <source>
        <dbReference type="ARBA" id="ARBA00023136"/>
    </source>
</evidence>
<dbReference type="GO" id="GO:0005886">
    <property type="term" value="C:plasma membrane"/>
    <property type="evidence" value="ECO:0007669"/>
    <property type="project" value="UniProtKB-SubCell"/>
</dbReference>
<evidence type="ECO:0000256" key="2">
    <source>
        <dbReference type="ARBA" id="ARBA00022448"/>
    </source>
</evidence>
<dbReference type="InterPro" id="IPR000515">
    <property type="entry name" value="MetI-like"/>
</dbReference>
<keyword evidence="3" id="KW-1003">Cell membrane</keyword>
<organism evidence="9">
    <name type="scientific">Gordonia sp. MP11Mi</name>
    <dbReference type="NCBI Taxonomy" id="3022769"/>
    <lineage>
        <taxon>Bacteria</taxon>
        <taxon>Bacillati</taxon>
        <taxon>Actinomycetota</taxon>
        <taxon>Actinomycetes</taxon>
        <taxon>Mycobacteriales</taxon>
        <taxon>Gordoniaceae</taxon>
        <taxon>Gordonia</taxon>
    </lineage>
</organism>
<dbReference type="InterPro" id="IPR045621">
    <property type="entry name" value="BPD_transp_1_N"/>
</dbReference>
<dbReference type="RefSeq" id="WP_420039191.1">
    <property type="nucleotide sequence ID" value="NZ_CP128986.1"/>
</dbReference>
<evidence type="ECO:0000256" key="1">
    <source>
        <dbReference type="ARBA" id="ARBA00004651"/>
    </source>
</evidence>
<comment type="subcellular location">
    <subcellularLocation>
        <location evidence="1 7">Cell membrane</location>
        <topology evidence="1 7">Multi-pass membrane protein</topology>
    </subcellularLocation>
</comment>
<feature type="domain" description="ABC transmembrane type-1" evidence="8">
    <location>
        <begin position="95"/>
        <end position="302"/>
    </location>
</feature>
<dbReference type="PANTHER" id="PTHR43163:SF6">
    <property type="entry name" value="DIPEPTIDE TRANSPORT SYSTEM PERMEASE PROTEIN DPPB-RELATED"/>
    <property type="match status" value="1"/>
</dbReference>
<dbReference type="AlphaFoldDB" id="A0AA97CVU1"/>
<sequence>MTGYLLRRIPTALIVLVAASLLIFAVLRLIPGGPESALAGPDATPADLAAIRHDLGLDRGFFVQYFAWLGSVLTLDFGTSYQIGGDIGDLVSFGLTNTLVLTVTAGVLAILLAFGLSLAATIRPNRAVNALLTGVNAVAIALPTFVVGTVLIAAFGVGGGVLPAGGTPPDGLSDDLWITAQYLVLPAVTLGLPAGAMLSRFLTESLQTELAQPYAITAIATGASRRDVVLKHALRNALPSTITAFGLIVGALLGGAVLVEAIFGWPGLGMLTEEGISSRDYPLVQILILLSVSVFVLIQLAADVVHAWLDPRIRLAGSR</sequence>
<name>A0AA97CVU1_9ACTN</name>
<dbReference type="Pfam" id="PF00528">
    <property type="entry name" value="BPD_transp_1"/>
    <property type="match status" value="1"/>
</dbReference>
<proteinExistence type="inferred from homology"/>
<evidence type="ECO:0000259" key="8">
    <source>
        <dbReference type="PROSITE" id="PS50928"/>
    </source>
</evidence>
<feature type="transmembrane region" description="Helical" evidence="7">
    <location>
        <begin position="131"/>
        <end position="156"/>
    </location>
</feature>
<evidence type="ECO:0000313" key="9">
    <source>
        <dbReference type="EMBL" id="WOC13364.1"/>
    </source>
</evidence>
<keyword evidence="4 7" id="KW-0812">Transmembrane</keyword>
<dbReference type="EMBL" id="CP128986">
    <property type="protein sequence ID" value="WOC13364.1"/>
    <property type="molecule type" value="Genomic_DNA"/>
</dbReference>
<comment type="similarity">
    <text evidence="7">Belongs to the binding-protein-dependent transport system permease family.</text>
</comment>
<feature type="transmembrane region" description="Helical" evidence="7">
    <location>
        <begin position="283"/>
        <end position="309"/>
    </location>
</feature>
<feature type="transmembrane region" description="Helical" evidence="7">
    <location>
        <begin position="12"/>
        <end position="30"/>
    </location>
</feature>
<dbReference type="PANTHER" id="PTHR43163">
    <property type="entry name" value="DIPEPTIDE TRANSPORT SYSTEM PERMEASE PROTEIN DPPB-RELATED"/>
    <property type="match status" value="1"/>
</dbReference>
<evidence type="ECO:0000256" key="3">
    <source>
        <dbReference type="ARBA" id="ARBA00022475"/>
    </source>
</evidence>
<keyword evidence="6 7" id="KW-0472">Membrane</keyword>
<evidence type="ECO:0000256" key="7">
    <source>
        <dbReference type="RuleBase" id="RU363032"/>
    </source>
</evidence>
<dbReference type="PROSITE" id="PS50928">
    <property type="entry name" value="ABC_TM1"/>
    <property type="match status" value="1"/>
</dbReference>
<dbReference type="SUPFAM" id="SSF161098">
    <property type="entry name" value="MetI-like"/>
    <property type="match status" value="1"/>
</dbReference>
<dbReference type="CDD" id="cd06261">
    <property type="entry name" value="TM_PBP2"/>
    <property type="match status" value="1"/>
</dbReference>
<reference evidence="9" key="1">
    <citation type="submission" date="2023-06" db="EMBL/GenBank/DDBJ databases">
        <title>Gordonia sp. nov. and Pseudochrobactrum sp. nov., two species isolated from the burying beetle Nicrophorus vespilloides.</title>
        <authorList>
            <person name="Poehlein A."/>
            <person name="Guzman J."/>
            <person name="Daniel R."/>
            <person name="Vilcinskas A."/>
        </authorList>
    </citation>
    <scope>NUCLEOTIDE SEQUENCE</scope>
    <source>
        <strain evidence="9">MP11Mi</strain>
    </source>
</reference>
<evidence type="ECO:0000256" key="5">
    <source>
        <dbReference type="ARBA" id="ARBA00022989"/>
    </source>
</evidence>
<keyword evidence="5 7" id="KW-1133">Transmembrane helix</keyword>
<dbReference type="Pfam" id="PF19300">
    <property type="entry name" value="BPD_transp_1_N"/>
    <property type="match status" value="1"/>
</dbReference>
<protein>
    <submittedName>
        <fullName evidence="9">Glutathione transport system permease protein GsiC</fullName>
    </submittedName>
</protein>
<feature type="transmembrane region" description="Helical" evidence="7">
    <location>
        <begin position="176"/>
        <end position="198"/>
    </location>
</feature>
<dbReference type="InterPro" id="IPR035906">
    <property type="entry name" value="MetI-like_sf"/>
</dbReference>
<accession>A0AA97CVU1</accession>
<dbReference type="Gene3D" id="1.10.3720.10">
    <property type="entry name" value="MetI-like"/>
    <property type="match status" value="1"/>
</dbReference>